<sequence>MTKALIQAIVVTVTVSIITYHSFLFLFVSAWSPTPAMISLHRIAQSYPHRLRHGTHDPNPNQIFGLFAVNSVNQPELSSAYDRSLPAALVGEAVRSALRSDRGVCFDFTHDRYSDNASGTSSRLTSIVKIDGKGTSSFINAKFSQSIPTGGIDGCEGVLQLSSTTELLRKGHAFETAYLTSKGRIIDKLLVLSFPSSDENTGVVELPNAFLITSPGNSGSTLYNELSPLVFPMDKVALTDCISGTSSVITLACSSLKDATTSFKNNVLKLLLGDDSFNTDFEFPTEGICHHYRVHGRIDVYMMQHTFLSSDICYGYTLLFQESDSSFAPALADAIWENLTSDNNDRGPVGVGSLEFDTLRVEAGLPGYGNEMTGDGSKKDEDTSVDDTSYYAKSNPLELHLHRLINTEKGCYQGQEGIASMLKNPRGCPRQLYQVIFHDSENDFNGDADGFGLLSTNNDELINFQRMKKQSLKIPNGTRQPRPGDDIYVLGSNDSIQVGKITSVAQPNGTGDAKTIALALAKRPGPILNSMKEQRLDLPKWWDDFDDDLDGESQKDNRIASEKEGSGIMKPPPLDPLHNLEIVVGGTYTFGRLASLPSRRYYNTNPRGGGGVATLLDYESRGDVVEGEGGAYFGTEFQDVDVQYANTANASSTSLPKIADEAVESNDDGPMRDLLAKAEEDYAKAAADAEAAAAEAKRKEEKMKLLKAKAEAAMAQRRKKKD</sequence>
<dbReference type="Proteomes" id="UP001530293">
    <property type="component" value="Unassembled WGS sequence"/>
</dbReference>
<evidence type="ECO:0000313" key="5">
    <source>
        <dbReference type="Proteomes" id="UP001530293"/>
    </source>
</evidence>
<keyword evidence="3" id="KW-1133">Transmembrane helix</keyword>
<dbReference type="InterPro" id="IPR045179">
    <property type="entry name" value="YgfZ/GcvT"/>
</dbReference>
<keyword evidence="5" id="KW-1185">Reference proteome</keyword>
<dbReference type="PANTHER" id="PTHR22602">
    <property type="entry name" value="TRANSFERASE CAF17, MITOCHONDRIAL-RELATED"/>
    <property type="match status" value="1"/>
</dbReference>
<dbReference type="EMBL" id="JALLBG020000160">
    <property type="protein sequence ID" value="KAL3761092.1"/>
    <property type="molecule type" value="Genomic_DNA"/>
</dbReference>
<comment type="caution">
    <text evidence="4">The sequence shown here is derived from an EMBL/GenBank/DDBJ whole genome shotgun (WGS) entry which is preliminary data.</text>
</comment>
<feature type="transmembrane region" description="Helical" evidence="3">
    <location>
        <begin position="9"/>
        <end position="31"/>
    </location>
</feature>
<evidence type="ECO:0000256" key="1">
    <source>
        <dbReference type="SAM" id="Coils"/>
    </source>
</evidence>
<evidence type="ECO:0000256" key="2">
    <source>
        <dbReference type="SAM" id="MobiDB-lite"/>
    </source>
</evidence>
<protein>
    <submittedName>
        <fullName evidence="4">Uncharacterized protein</fullName>
    </submittedName>
</protein>
<organism evidence="4 5">
    <name type="scientific">Discostella pseudostelligera</name>
    <dbReference type="NCBI Taxonomy" id="259834"/>
    <lineage>
        <taxon>Eukaryota</taxon>
        <taxon>Sar</taxon>
        <taxon>Stramenopiles</taxon>
        <taxon>Ochrophyta</taxon>
        <taxon>Bacillariophyta</taxon>
        <taxon>Coscinodiscophyceae</taxon>
        <taxon>Thalassiosirophycidae</taxon>
        <taxon>Stephanodiscales</taxon>
        <taxon>Stephanodiscaceae</taxon>
        <taxon>Discostella</taxon>
    </lineage>
</organism>
<accession>A0ABD3MG21</accession>
<evidence type="ECO:0000256" key="3">
    <source>
        <dbReference type="SAM" id="Phobius"/>
    </source>
</evidence>
<evidence type="ECO:0000313" key="4">
    <source>
        <dbReference type="EMBL" id="KAL3761092.1"/>
    </source>
</evidence>
<reference evidence="4 5" key="1">
    <citation type="submission" date="2024-10" db="EMBL/GenBank/DDBJ databases">
        <title>Updated reference genomes for cyclostephanoid diatoms.</title>
        <authorList>
            <person name="Roberts W.R."/>
            <person name="Alverson A.J."/>
        </authorList>
    </citation>
    <scope>NUCLEOTIDE SEQUENCE [LARGE SCALE GENOMIC DNA]</scope>
    <source>
        <strain evidence="4 5">AJA232-27</strain>
    </source>
</reference>
<dbReference type="AlphaFoldDB" id="A0ABD3MG21"/>
<feature type="coiled-coil region" evidence="1">
    <location>
        <begin position="675"/>
        <end position="718"/>
    </location>
</feature>
<dbReference type="PANTHER" id="PTHR22602:SF0">
    <property type="entry name" value="TRANSFERASE CAF17, MITOCHONDRIAL-RELATED"/>
    <property type="match status" value="1"/>
</dbReference>
<dbReference type="SUPFAM" id="SSF103025">
    <property type="entry name" value="Folate-binding domain"/>
    <property type="match status" value="1"/>
</dbReference>
<gene>
    <name evidence="4" type="ORF">ACHAWU_006498</name>
</gene>
<feature type="region of interest" description="Disordered" evidence="2">
    <location>
        <begin position="367"/>
        <end position="386"/>
    </location>
</feature>
<keyword evidence="3" id="KW-0812">Transmembrane</keyword>
<keyword evidence="3" id="KW-0472">Membrane</keyword>
<dbReference type="Gene3D" id="3.30.1360.120">
    <property type="entry name" value="Probable tRNA modification gtpase trme, domain 1"/>
    <property type="match status" value="1"/>
</dbReference>
<name>A0ABD3MG21_9STRA</name>
<proteinExistence type="predicted"/>
<keyword evidence="1" id="KW-0175">Coiled coil</keyword>
<dbReference type="InterPro" id="IPR027266">
    <property type="entry name" value="TrmE/GcvT-like"/>
</dbReference>